<comment type="caution">
    <text evidence="1">The sequence shown here is derived from an EMBL/GenBank/DDBJ whole genome shotgun (WGS) entry which is preliminary data.</text>
</comment>
<evidence type="ECO:0000313" key="2">
    <source>
        <dbReference type="Proteomes" id="UP000215377"/>
    </source>
</evidence>
<dbReference type="EMBL" id="AQQR01000011">
    <property type="protein sequence ID" value="OWU70511.1"/>
    <property type="molecule type" value="Genomic_DNA"/>
</dbReference>
<gene>
    <name evidence="1" type="ORF">ATO3_19790</name>
</gene>
<dbReference type="AlphaFoldDB" id="A0A225NE21"/>
<sequence>MTHNLTRRALLAAAPAGGIAMMATTGGGTQYPPQAEDGPFLVDLTNRPGDVALCYPCDEIVHALAYVTADGALIYGEGNRANLGDGWRRLDPGEIEVIGRVASLHSKDRRGWFTYGSGELAG</sequence>
<dbReference type="RefSeq" id="WP_088651647.1">
    <property type="nucleotide sequence ID" value="NZ_AQQR01000011.1"/>
</dbReference>
<evidence type="ECO:0000313" key="1">
    <source>
        <dbReference type="EMBL" id="OWU70511.1"/>
    </source>
</evidence>
<organism evidence="1 2">
    <name type="scientific">Marinibacterium profundimaris</name>
    <dbReference type="NCBI Taxonomy" id="1679460"/>
    <lineage>
        <taxon>Bacteria</taxon>
        <taxon>Pseudomonadati</taxon>
        <taxon>Pseudomonadota</taxon>
        <taxon>Alphaproteobacteria</taxon>
        <taxon>Rhodobacterales</taxon>
        <taxon>Paracoccaceae</taxon>
        <taxon>Marinibacterium</taxon>
    </lineage>
</organism>
<protein>
    <submittedName>
        <fullName evidence="1">Uncharacterized protein</fullName>
    </submittedName>
</protein>
<dbReference type="InterPro" id="IPR006311">
    <property type="entry name" value="TAT_signal"/>
</dbReference>
<reference evidence="1 2" key="1">
    <citation type="submission" date="2013-04" db="EMBL/GenBank/DDBJ databases">
        <title>Oceanicola sp. 22II1-22F33 Genome Sequencing.</title>
        <authorList>
            <person name="Lai Q."/>
            <person name="Li G."/>
            <person name="Shao Z."/>
        </authorList>
    </citation>
    <scope>NUCLEOTIDE SEQUENCE [LARGE SCALE GENOMIC DNA]</scope>
    <source>
        <strain evidence="1 2">22II1-22F33</strain>
    </source>
</reference>
<dbReference type="PROSITE" id="PS51318">
    <property type="entry name" value="TAT"/>
    <property type="match status" value="1"/>
</dbReference>
<dbReference type="OrthoDB" id="9960414at2"/>
<accession>A0A225NE21</accession>
<name>A0A225NE21_9RHOB</name>
<dbReference type="Proteomes" id="UP000215377">
    <property type="component" value="Unassembled WGS sequence"/>
</dbReference>
<keyword evidence="2" id="KW-1185">Reference proteome</keyword>
<proteinExistence type="predicted"/>